<dbReference type="EMBL" id="JBHRTI010000003">
    <property type="protein sequence ID" value="MFC3146216.1"/>
    <property type="molecule type" value="Genomic_DNA"/>
</dbReference>
<dbReference type="RefSeq" id="WP_377300499.1">
    <property type="nucleotide sequence ID" value="NZ_CP180191.1"/>
</dbReference>
<sequence>MYRFLLVAVLSLVLGILLGLGLGQRASGIYIKHSERFRDAFFEHYSGQLETAADVTCAKRIDEASKAFKERTVGTVFSKEWGFLYPIEALLASSVLSDMKPK</sequence>
<comment type="caution">
    <text evidence="1">The sequence shown here is derived from an EMBL/GenBank/DDBJ whole genome shotgun (WGS) entry which is preliminary data.</text>
</comment>
<evidence type="ECO:0000313" key="2">
    <source>
        <dbReference type="Proteomes" id="UP001595556"/>
    </source>
</evidence>
<evidence type="ECO:0000313" key="1">
    <source>
        <dbReference type="EMBL" id="MFC3146216.1"/>
    </source>
</evidence>
<proteinExistence type="predicted"/>
<name>A0ABV7H3M2_9BURK</name>
<keyword evidence="2" id="KW-1185">Reference proteome</keyword>
<accession>A0ABV7H3M2</accession>
<reference evidence="2" key="1">
    <citation type="journal article" date="2019" name="Int. J. Syst. Evol. Microbiol.">
        <title>The Global Catalogue of Microorganisms (GCM) 10K type strain sequencing project: providing services to taxonomists for standard genome sequencing and annotation.</title>
        <authorList>
            <consortium name="The Broad Institute Genomics Platform"/>
            <consortium name="The Broad Institute Genome Sequencing Center for Infectious Disease"/>
            <person name="Wu L."/>
            <person name="Ma J."/>
        </authorList>
    </citation>
    <scope>NUCLEOTIDE SEQUENCE [LARGE SCALE GENOMIC DNA]</scope>
    <source>
        <strain evidence="2">KCTC 52168</strain>
    </source>
</reference>
<dbReference type="Proteomes" id="UP001595556">
    <property type="component" value="Unassembled WGS sequence"/>
</dbReference>
<organism evidence="1 2">
    <name type="scientific">Piscinibacterium candidicorallinum</name>
    <dbReference type="NCBI Taxonomy" id="1793872"/>
    <lineage>
        <taxon>Bacteria</taxon>
        <taxon>Pseudomonadati</taxon>
        <taxon>Pseudomonadota</taxon>
        <taxon>Betaproteobacteria</taxon>
        <taxon>Burkholderiales</taxon>
        <taxon>Piscinibacterium</taxon>
    </lineage>
</organism>
<protein>
    <submittedName>
        <fullName evidence="1">Uncharacterized protein</fullName>
    </submittedName>
</protein>
<gene>
    <name evidence="1" type="ORF">ACFOEN_01020</name>
</gene>